<evidence type="ECO:0000313" key="6">
    <source>
        <dbReference type="EMBL" id="SVE31088.1"/>
    </source>
</evidence>
<keyword evidence="3" id="KW-0408">Iron</keyword>
<dbReference type="AlphaFoldDB" id="A0A383CHM3"/>
<dbReference type="PROSITE" id="PS51007">
    <property type="entry name" value="CYTC"/>
    <property type="match status" value="1"/>
</dbReference>
<organism evidence="6">
    <name type="scientific">marine metagenome</name>
    <dbReference type="NCBI Taxonomy" id="408172"/>
    <lineage>
        <taxon>unclassified sequences</taxon>
        <taxon>metagenomes</taxon>
        <taxon>ecological metagenomes</taxon>
    </lineage>
</organism>
<reference evidence="6" key="1">
    <citation type="submission" date="2018-05" db="EMBL/GenBank/DDBJ databases">
        <authorList>
            <person name="Lanie J.A."/>
            <person name="Ng W.-L."/>
            <person name="Kazmierczak K.M."/>
            <person name="Andrzejewski T.M."/>
            <person name="Davidsen T.M."/>
            <person name="Wayne K.J."/>
            <person name="Tettelin H."/>
            <person name="Glass J.I."/>
            <person name="Rusch D."/>
            <person name="Podicherti R."/>
            <person name="Tsui H.-C.T."/>
            <person name="Winkler M.E."/>
        </authorList>
    </citation>
    <scope>NUCLEOTIDE SEQUENCE</scope>
</reference>
<dbReference type="InterPro" id="IPR036909">
    <property type="entry name" value="Cyt_c-like_dom_sf"/>
</dbReference>
<gene>
    <name evidence="6" type="ORF">METZ01_LOCUS483942</name>
</gene>
<evidence type="ECO:0000256" key="2">
    <source>
        <dbReference type="ARBA" id="ARBA00022723"/>
    </source>
</evidence>
<dbReference type="GO" id="GO:0046872">
    <property type="term" value="F:metal ion binding"/>
    <property type="evidence" value="ECO:0007669"/>
    <property type="project" value="UniProtKB-KW"/>
</dbReference>
<evidence type="ECO:0000256" key="4">
    <source>
        <dbReference type="SAM" id="Phobius"/>
    </source>
</evidence>
<keyword evidence="4" id="KW-0472">Membrane</keyword>
<dbReference type="InterPro" id="IPR009056">
    <property type="entry name" value="Cyt_c-like_dom"/>
</dbReference>
<dbReference type="GO" id="GO:0009055">
    <property type="term" value="F:electron transfer activity"/>
    <property type="evidence" value="ECO:0007669"/>
    <property type="project" value="InterPro"/>
</dbReference>
<keyword evidence="2" id="KW-0479">Metal-binding</keyword>
<feature type="domain" description="Cytochrome c" evidence="5">
    <location>
        <begin position="175"/>
        <end position="205"/>
    </location>
</feature>
<feature type="transmembrane region" description="Helical" evidence="4">
    <location>
        <begin position="68"/>
        <end position="87"/>
    </location>
</feature>
<sequence>MQQPSFFKTLTQMSLKFLPLAVVIWFIVAWFELPRSASWGFAGVVMIYAFLLSLPPKKKTEISFGKNLGFKLPIILVVSGIIWILAGKMGFPVWWQIEFVAFTFVGLAFFLVLDARTLKPEKSKLSWIFRLLTTYALASGLFITITAQLPQFDPQHEIEKLDRPPIKLSGLAGPEVIAAGREVFASNKCFNCHKVFWEGNSDRGP</sequence>
<evidence type="ECO:0000256" key="1">
    <source>
        <dbReference type="ARBA" id="ARBA00022617"/>
    </source>
</evidence>
<accession>A0A383CHM3</accession>
<dbReference type="GO" id="GO:0020037">
    <property type="term" value="F:heme binding"/>
    <property type="evidence" value="ECO:0007669"/>
    <property type="project" value="InterPro"/>
</dbReference>
<dbReference type="EMBL" id="UINC01208517">
    <property type="protein sequence ID" value="SVE31088.1"/>
    <property type="molecule type" value="Genomic_DNA"/>
</dbReference>
<feature type="non-terminal residue" evidence="6">
    <location>
        <position position="205"/>
    </location>
</feature>
<feature type="transmembrane region" description="Helical" evidence="4">
    <location>
        <begin position="37"/>
        <end position="56"/>
    </location>
</feature>
<keyword evidence="4" id="KW-1133">Transmembrane helix</keyword>
<feature type="transmembrane region" description="Helical" evidence="4">
    <location>
        <begin position="93"/>
        <end position="113"/>
    </location>
</feature>
<feature type="transmembrane region" description="Helical" evidence="4">
    <location>
        <begin position="125"/>
        <end position="145"/>
    </location>
</feature>
<dbReference type="SUPFAM" id="SSF46626">
    <property type="entry name" value="Cytochrome c"/>
    <property type="match status" value="1"/>
</dbReference>
<evidence type="ECO:0000256" key="3">
    <source>
        <dbReference type="ARBA" id="ARBA00023004"/>
    </source>
</evidence>
<name>A0A383CHM3_9ZZZZ</name>
<proteinExistence type="predicted"/>
<evidence type="ECO:0000259" key="5">
    <source>
        <dbReference type="PROSITE" id="PS51007"/>
    </source>
</evidence>
<protein>
    <recommendedName>
        <fullName evidence="5">Cytochrome c domain-containing protein</fullName>
    </recommendedName>
</protein>
<feature type="transmembrane region" description="Helical" evidence="4">
    <location>
        <begin position="12"/>
        <end position="31"/>
    </location>
</feature>
<keyword evidence="1" id="KW-0349">Heme</keyword>
<keyword evidence="4" id="KW-0812">Transmembrane</keyword>